<dbReference type="GO" id="GO:0016491">
    <property type="term" value="F:oxidoreductase activity"/>
    <property type="evidence" value="ECO:0007669"/>
    <property type="project" value="InterPro"/>
</dbReference>
<dbReference type="CDD" id="cd02142">
    <property type="entry name" value="McbC_SagB-like_oxidoreductase"/>
    <property type="match status" value="1"/>
</dbReference>
<dbReference type="InterPro" id="IPR020051">
    <property type="entry name" value="SagB-type_dehydrogenase"/>
</dbReference>
<accession>A0A5R9PG49</accession>
<organism evidence="2 3">
    <name type="scientific">Thermomonas fusca</name>
    <dbReference type="NCBI Taxonomy" id="215690"/>
    <lineage>
        <taxon>Bacteria</taxon>
        <taxon>Pseudomonadati</taxon>
        <taxon>Pseudomonadota</taxon>
        <taxon>Gammaproteobacteria</taxon>
        <taxon>Lysobacterales</taxon>
        <taxon>Lysobacteraceae</taxon>
        <taxon>Thermomonas</taxon>
    </lineage>
</organism>
<dbReference type="NCBIfam" id="TIGR03605">
    <property type="entry name" value="antibiot_sagB"/>
    <property type="match status" value="1"/>
</dbReference>
<keyword evidence="3" id="KW-1185">Reference proteome</keyword>
<evidence type="ECO:0000259" key="1">
    <source>
        <dbReference type="Pfam" id="PF00881"/>
    </source>
</evidence>
<dbReference type="InterPro" id="IPR000415">
    <property type="entry name" value="Nitroreductase-like"/>
</dbReference>
<dbReference type="AlphaFoldDB" id="A0A5R9PG49"/>
<gene>
    <name evidence="2" type="ORF">E5S66_00180</name>
</gene>
<dbReference type="SUPFAM" id="SSF55469">
    <property type="entry name" value="FMN-dependent nitroreductase-like"/>
    <property type="match status" value="1"/>
</dbReference>
<sequence>MRIRRCALLRIESREETRFDLEALLAGGTGVVSRMRWLAHAPALQAEFELDAAEVALLGETSPSDWVDAAPVRMRHGASRVRRLLRSGLLVGSTGPWASQRREDERVRALHWHGVAADYHHASRWGGIDAAGEVEDAGLHNAEGLRRAYGVPPPMLHERADGGAITVLPSAARAAYDELLDARTSCRNFDVGRMLPLTGLAQVLERTFAERGRVRGADDFDVLKRTSPSGGALHPTECYVIARRVDGLAPGLYHYLPARHALQALPMDAAGILADAGRHPVAQGKEALDYLAWIAVGGQQYFAEAHALCVLAPRFYRNFWKYRHHPKAYRVCILDAGHLSQTLLLSAAEAGLGSFVTAAINEVDIERAFGLEPWSESPLAVCGIGPRADRMETYELDPNRRAWPR</sequence>
<feature type="domain" description="Nitroreductase" evidence="1">
    <location>
        <begin position="182"/>
        <end position="385"/>
    </location>
</feature>
<dbReference type="NCBIfam" id="TIGR04511">
    <property type="entry name" value="SagB_rel_DH_2"/>
    <property type="match status" value="1"/>
</dbReference>
<evidence type="ECO:0000313" key="3">
    <source>
        <dbReference type="Proteomes" id="UP000308508"/>
    </source>
</evidence>
<proteinExistence type="predicted"/>
<name>A0A5R9PG49_9GAMM</name>
<dbReference type="PANTHER" id="PTHR43745">
    <property type="entry name" value="NITROREDUCTASE MJ1384-RELATED"/>
    <property type="match status" value="1"/>
</dbReference>
<dbReference type="EMBL" id="SROY01000001">
    <property type="protein sequence ID" value="TLX22489.1"/>
    <property type="molecule type" value="Genomic_DNA"/>
</dbReference>
<dbReference type="RefSeq" id="WP_138346384.1">
    <property type="nucleotide sequence ID" value="NZ_SROY01000001.1"/>
</dbReference>
<protein>
    <submittedName>
        <fullName evidence="2">Putative peptide maturation dehydrogenase</fullName>
    </submittedName>
</protein>
<dbReference type="InterPro" id="IPR030965">
    <property type="entry name" value="SagB-rel_DH_2"/>
</dbReference>
<dbReference type="PANTHER" id="PTHR43745:SF2">
    <property type="entry name" value="NITROREDUCTASE MJ1384-RELATED"/>
    <property type="match status" value="1"/>
</dbReference>
<dbReference type="InterPro" id="IPR029479">
    <property type="entry name" value="Nitroreductase"/>
</dbReference>
<dbReference type="STRING" id="1123377.GCA_000423885_01882"/>
<dbReference type="Proteomes" id="UP000308508">
    <property type="component" value="Unassembled WGS sequence"/>
</dbReference>
<dbReference type="Gene3D" id="3.40.109.10">
    <property type="entry name" value="NADH Oxidase"/>
    <property type="match status" value="1"/>
</dbReference>
<comment type="caution">
    <text evidence="2">The sequence shown here is derived from an EMBL/GenBank/DDBJ whole genome shotgun (WGS) entry which is preliminary data.</text>
</comment>
<dbReference type="Pfam" id="PF00881">
    <property type="entry name" value="Nitroreductase"/>
    <property type="match status" value="1"/>
</dbReference>
<reference evidence="2 3" key="1">
    <citation type="submission" date="2019-04" db="EMBL/GenBank/DDBJ databases">
        <authorList>
            <person name="Grouzdev D.S."/>
            <person name="Nazina T.N."/>
        </authorList>
    </citation>
    <scope>NUCLEOTIDE SEQUENCE [LARGE SCALE GENOMIC DNA]</scope>
    <source>
        <strain evidence="2 3">SHC 3-19</strain>
    </source>
</reference>
<evidence type="ECO:0000313" key="2">
    <source>
        <dbReference type="EMBL" id="TLX22489.1"/>
    </source>
</evidence>
<dbReference type="InterPro" id="IPR052544">
    <property type="entry name" value="Bacteriocin_Proc_Enz"/>
</dbReference>